<dbReference type="Proteomes" id="UP000663823">
    <property type="component" value="Unassembled WGS sequence"/>
</dbReference>
<dbReference type="InterPro" id="IPR043129">
    <property type="entry name" value="ATPase_NBD"/>
</dbReference>
<dbReference type="OrthoDB" id="446173at2759"/>
<keyword evidence="2" id="KW-0418">Kinase</keyword>
<dbReference type="SUPFAM" id="SSF82895">
    <property type="entry name" value="TSP-1 type 1 repeat"/>
    <property type="match status" value="3"/>
</dbReference>
<dbReference type="GO" id="GO:0006096">
    <property type="term" value="P:glycolytic process"/>
    <property type="evidence" value="ECO:0007669"/>
    <property type="project" value="InterPro"/>
</dbReference>
<dbReference type="PANTHER" id="PTHR47363:SF1">
    <property type="entry name" value="GLUCOKINASE"/>
    <property type="match status" value="1"/>
</dbReference>
<dbReference type="Gene3D" id="3.30.420.40">
    <property type="match status" value="1"/>
</dbReference>
<dbReference type="EMBL" id="CAJOAX010001187">
    <property type="protein sequence ID" value="CAF3693707.1"/>
    <property type="molecule type" value="Genomic_DNA"/>
</dbReference>
<dbReference type="SMART" id="SM00209">
    <property type="entry name" value="TSP1"/>
    <property type="match status" value="3"/>
</dbReference>
<evidence type="ECO:0000256" key="2">
    <source>
        <dbReference type="ARBA" id="ARBA00022777"/>
    </source>
</evidence>
<dbReference type="PROSITE" id="PS50092">
    <property type="entry name" value="TSP1"/>
    <property type="match status" value="3"/>
</dbReference>
<evidence type="ECO:0000313" key="5">
    <source>
        <dbReference type="EMBL" id="CAF0937677.1"/>
    </source>
</evidence>
<dbReference type="Proteomes" id="UP000663882">
    <property type="component" value="Unassembled WGS sequence"/>
</dbReference>
<dbReference type="Gene3D" id="2.20.100.10">
    <property type="entry name" value="Thrombospondin type-1 (TSP1) repeat"/>
    <property type="match status" value="3"/>
</dbReference>
<dbReference type="PROSITE" id="PS50948">
    <property type="entry name" value="PAN"/>
    <property type="match status" value="1"/>
</dbReference>
<dbReference type="GO" id="GO:0005536">
    <property type="term" value="F:D-glucose binding"/>
    <property type="evidence" value="ECO:0007669"/>
    <property type="project" value="InterPro"/>
</dbReference>
<dbReference type="CDD" id="cd24008">
    <property type="entry name" value="ASKHA_NBD_GLK"/>
    <property type="match status" value="1"/>
</dbReference>
<dbReference type="PANTHER" id="PTHR47363">
    <property type="entry name" value="GLUCOKINASE"/>
    <property type="match status" value="1"/>
</dbReference>
<evidence type="ECO:0000259" key="4">
    <source>
        <dbReference type="PROSITE" id="PS50948"/>
    </source>
</evidence>
<dbReference type="GO" id="GO:0005524">
    <property type="term" value="F:ATP binding"/>
    <property type="evidence" value="ECO:0007669"/>
    <property type="project" value="InterPro"/>
</dbReference>
<dbReference type="InterPro" id="IPR003836">
    <property type="entry name" value="Glucokinase"/>
</dbReference>
<dbReference type="GO" id="GO:0004340">
    <property type="term" value="F:glucokinase activity"/>
    <property type="evidence" value="ECO:0007669"/>
    <property type="project" value="InterPro"/>
</dbReference>
<comment type="caution">
    <text evidence="5">The sequence shown here is derived from an EMBL/GenBank/DDBJ whole genome shotgun (WGS) entry which is preliminary data.</text>
</comment>
<dbReference type="Pfam" id="PF00024">
    <property type="entry name" value="PAN_1"/>
    <property type="match status" value="1"/>
</dbReference>
<evidence type="ECO:0000256" key="3">
    <source>
        <dbReference type="ARBA" id="ARBA00023157"/>
    </source>
</evidence>
<dbReference type="InterPro" id="IPR003609">
    <property type="entry name" value="Pan_app"/>
</dbReference>
<keyword evidence="3" id="KW-1015">Disulfide bond</keyword>
<keyword evidence="1" id="KW-0808">Transferase</keyword>
<accession>A0A814CB39</accession>
<evidence type="ECO:0000256" key="1">
    <source>
        <dbReference type="ARBA" id="ARBA00022679"/>
    </source>
</evidence>
<feature type="domain" description="Apple" evidence="4">
    <location>
        <begin position="385"/>
        <end position="466"/>
    </location>
</feature>
<dbReference type="Pfam" id="PF00090">
    <property type="entry name" value="TSP_1"/>
    <property type="match status" value="3"/>
</dbReference>
<dbReference type="InterPro" id="IPR000884">
    <property type="entry name" value="TSP1_rpt"/>
</dbReference>
<evidence type="ECO:0000313" key="6">
    <source>
        <dbReference type="EMBL" id="CAF3693707.1"/>
    </source>
</evidence>
<reference evidence="5" key="1">
    <citation type="submission" date="2021-02" db="EMBL/GenBank/DDBJ databases">
        <authorList>
            <person name="Nowell W R."/>
        </authorList>
    </citation>
    <scope>NUCLEOTIDE SEQUENCE</scope>
</reference>
<proteinExistence type="predicted"/>
<dbReference type="EMBL" id="CAJNOO010000417">
    <property type="protein sequence ID" value="CAF0937677.1"/>
    <property type="molecule type" value="Genomic_DNA"/>
</dbReference>
<dbReference type="Gene3D" id="3.40.367.20">
    <property type="match status" value="1"/>
</dbReference>
<organism evidence="5 7">
    <name type="scientific">Rotaria sordida</name>
    <dbReference type="NCBI Taxonomy" id="392033"/>
    <lineage>
        <taxon>Eukaryota</taxon>
        <taxon>Metazoa</taxon>
        <taxon>Spiralia</taxon>
        <taxon>Gnathifera</taxon>
        <taxon>Rotifera</taxon>
        <taxon>Eurotatoria</taxon>
        <taxon>Bdelloidea</taxon>
        <taxon>Philodinida</taxon>
        <taxon>Philodinidae</taxon>
        <taxon>Rotaria</taxon>
    </lineage>
</organism>
<protein>
    <recommendedName>
        <fullName evidence="4">Apple domain-containing protein</fullName>
    </recommendedName>
</protein>
<dbReference type="SUPFAM" id="SSF53067">
    <property type="entry name" value="Actin-like ATPase domain"/>
    <property type="match status" value="1"/>
</dbReference>
<dbReference type="FunFam" id="2.20.100.10:FF:000001">
    <property type="entry name" value="semaphorin-5A isoform X1"/>
    <property type="match status" value="1"/>
</dbReference>
<evidence type="ECO:0000313" key="7">
    <source>
        <dbReference type="Proteomes" id="UP000663882"/>
    </source>
</evidence>
<gene>
    <name evidence="6" type="ORF">OTI717_LOCUS12056</name>
    <name evidence="5" type="ORF">RFH988_LOCUS10897</name>
</gene>
<dbReference type="AlphaFoldDB" id="A0A814CB39"/>
<name>A0A814CB39_9BILA</name>
<sequence length="796" mass="89287">MSKSYAVIVGDIGGTNARLQLLWYSRDPHVLIPSIVNVTRQTYRTNTFTGLTAILQRFLNDIQNEQHQEDVFNAIKNKKIQVVLAVCGPIWNNRRTNDTNNVRMEPDGSRWPLQQADIIENDLKLNRNSLVFLNDFEAIGYCLAAQVDSQANELCKFTEAYTLHQVSLENNSDTNTPIACLGAGTGLGACFLLPDGSGRYQVYPSEAGMTDTFSPRSEEEWLLVKYLRRNQSFIEIEQLVSGPAFVTMLQFYSEYLNQSFTSKLNHDLQQVSQDDAPVVISQHARDYNDSLCLRVVDTFLDIFGRVLGTAAQTFLPYRGLYITGGILPKLAWRWQNNFKNLLLKSYLDQGPKMSEIVARVPLFLINDDDLAIAITNTNGQHLIKFNEETLNKLRLTPSLLSTSVSYIDFEILNERQCAIECVKDQSICTGFSYDATNKMCSLFDDLTKIVDNDITTLRQELKPNVCDNVKCKPDAICISYNREGKQVPSCVCLNGQPTPDDCDKIEIGIWTDYNDWSGCSVTCGEGYQFRKRECLSSNDKTQKIPSDNCIGTNIEIQPCNVTTCPTYGPWTPWTPCSKFCGIGIKQRNRSCIPPGSNCGNYTHEQRACGVANCQRVAGIKETESDQYPLKGYLAIREGDILCVPQNNTEIAKYMADLVCKSIGLPRGAQYAILNPIRYNSTCYPGILCDGTEKDFYECKYDRTQTSNNAGDLFAIIARCIDKKTFLIEVDGGFSPWSDWSPCSKTCDTGQTKRFRTCTDPSPSIPEPQTIIDNFPLAGMNCTGDYTQVKTCNEQSC</sequence>
<dbReference type="InterPro" id="IPR036383">
    <property type="entry name" value="TSP1_rpt_sf"/>
</dbReference>
<dbReference type="Pfam" id="PF02685">
    <property type="entry name" value="Glucokinase"/>
    <property type="match status" value="1"/>
</dbReference>